<feature type="coiled-coil region" evidence="11">
    <location>
        <begin position="404"/>
        <end position="515"/>
    </location>
</feature>
<accession>H3GBC8</accession>
<feature type="compositionally biased region" description="Low complexity" evidence="12">
    <location>
        <begin position="1594"/>
        <end position="1607"/>
    </location>
</feature>
<evidence type="ECO:0000256" key="7">
    <source>
        <dbReference type="ARBA" id="ARBA00023175"/>
    </source>
</evidence>
<dbReference type="InterPro" id="IPR047149">
    <property type="entry name" value="KIF11-like"/>
</dbReference>
<evidence type="ECO:0000256" key="1">
    <source>
        <dbReference type="ARBA" id="ARBA00004141"/>
    </source>
</evidence>
<dbReference type="OMA" id="VDNLPHV"/>
<evidence type="ECO:0000259" key="15">
    <source>
        <dbReference type="PROSITE" id="PS50850"/>
    </source>
</evidence>
<protein>
    <recommendedName>
        <fullName evidence="18">Kinesin motor domain-containing protein</fullName>
    </recommendedName>
</protein>
<dbReference type="CDD" id="cd01364">
    <property type="entry name" value="KISc_BimC_Eg5"/>
    <property type="match status" value="1"/>
</dbReference>
<evidence type="ECO:0000256" key="11">
    <source>
        <dbReference type="SAM" id="Coils"/>
    </source>
</evidence>
<dbReference type="Pfam" id="PF07690">
    <property type="entry name" value="MFS_1"/>
    <property type="match status" value="1"/>
</dbReference>
<feature type="compositionally biased region" description="Basic residues" evidence="12">
    <location>
        <begin position="1079"/>
        <end position="1103"/>
    </location>
</feature>
<keyword evidence="3" id="KW-0963">Cytoplasm</keyword>
<dbReference type="InterPro" id="IPR020846">
    <property type="entry name" value="MFS_dom"/>
</dbReference>
<feature type="compositionally biased region" description="Polar residues" evidence="12">
    <location>
        <begin position="954"/>
        <end position="969"/>
    </location>
</feature>
<reference evidence="17" key="1">
    <citation type="journal article" date="2006" name="Science">
        <title>Phytophthora genome sequences uncover evolutionary origins and mechanisms of pathogenesis.</title>
        <authorList>
            <person name="Tyler B.M."/>
            <person name="Tripathy S."/>
            <person name="Zhang X."/>
            <person name="Dehal P."/>
            <person name="Jiang R.H."/>
            <person name="Aerts A."/>
            <person name="Arredondo F.D."/>
            <person name="Baxter L."/>
            <person name="Bensasson D."/>
            <person name="Beynon J.L."/>
            <person name="Chapman J."/>
            <person name="Damasceno C.M."/>
            <person name="Dorrance A.E."/>
            <person name="Dou D."/>
            <person name="Dickerman A.W."/>
            <person name="Dubchak I.L."/>
            <person name="Garbelotto M."/>
            <person name="Gijzen M."/>
            <person name="Gordon S.G."/>
            <person name="Govers F."/>
            <person name="Grunwald N.J."/>
            <person name="Huang W."/>
            <person name="Ivors K.L."/>
            <person name="Jones R.W."/>
            <person name="Kamoun S."/>
            <person name="Krampis K."/>
            <person name="Lamour K.H."/>
            <person name="Lee M.K."/>
            <person name="McDonald W.H."/>
            <person name="Medina M."/>
            <person name="Meijer H.J."/>
            <person name="Nordberg E.K."/>
            <person name="Maclean D.J."/>
            <person name="Ospina-Giraldo M.D."/>
            <person name="Morris P.F."/>
            <person name="Phuntumart V."/>
            <person name="Putnam N.H."/>
            <person name="Rash S."/>
            <person name="Rose J.K."/>
            <person name="Sakihama Y."/>
            <person name="Salamov A.A."/>
            <person name="Savidor A."/>
            <person name="Scheuring C.F."/>
            <person name="Smith B.M."/>
            <person name="Sobral B.W."/>
            <person name="Terry A."/>
            <person name="Torto-Alalibo T.A."/>
            <person name="Win J."/>
            <person name="Xu Z."/>
            <person name="Zhang H."/>
            <person name="Grigoriev I.V."/>
            <person name="Rokhsar D.S."/>
            <person name="Boore J.L."/>
        </authorList>
    </citation>
    <scope>NUCLEOTIDE SEQUENCE [LARGE SCALE GENOMIC DNA]</scope>
    <source>
        <strain evidence="17">Pr102</strain>
    </source>
</reference>
<keyword evidence="13" id="KW-1133">Transmembrane helix</keyword>
<dbReference type="PANTHER" id="PTHR47970:SF12">
    <property type="entry name" value="KINESIN FAMILY MEMBER 11"/>
    <property type="match status" value="1"/>
</dbReference>
<feature type="transmembrane region" description="Helical" evidence="13">
    <location>
        <begin position="1295"/>
        <end position="1320"/>
    </location>
</feature>
<keyword evidence="8" id="KW-0206">Cytoskeleton</keyword>
<dbReference type="InterPro" id="IPR036961">
    <property type="entry name" value="Kinesin_motor_dom_sf"/>
</dbReference>
<dbReference type="SUPFAM" id="SSF52540">
    <property type="entry name" value="P-loop containing nucleoside triphosphate hydrolases"/>
    <property type="match status" value="1"/>
</dbReference>
<dbReference type="InterPro" id="IPR011701">
    <property type="entry name" value="MFS"/>
</dbReference>
<dbReference type="CDD" id="cd17380">
    <property type="entry name" value="MFS_SLC17A9_like"/>
    <property type="match status" value="1"/>
</dbReference>
<evidence type="ECO:0000256" key="10">
    <source>
        <dbReference type="PROSITE-ProRule" id="PRU00283"/>
    </source>
</evidence>
<feature type="region of interest" description="Disordered" evidence="12">
    <location>
        <begin position="1594"/>
        <end position="1616"/>
    </location>
</feature>
<feature type="compositionally biased region" description="Polar residues" evidence="12">
    <location>
        <begin position="1046"/>
        <end position="1078"/>
    </location>
</feature>
<evidence type="ECO:0000256" key="3">
    <source>
        <dbReference type="ARBA" id="ARBA00022490"/>
    </source>
</evidence>
<evidence type="ECO:0000256" key="12">
    <source>
        <dbReference type="SAM" id="MobiDB-lite"/>
    </source>
</evidence>
<feature type="domain" description="Major facilitator superfamily (MFS) profile" evidence="15">
    <location>
        <begin position="1163"/>
        <end position="1587"/>
    </location>
</feature>
<dbReference type="GO" id="GO:0005874">
    <property type="term" value="C:microtubule"/>
    <property type="evidence" value="ECO:0007669"/>
    <property type="project" value="UniProtKB-KW"/>
</dbReference>
<dbReference type="VEuPathDB" id="FungiDB:KRP23_8858"/>
<comment type="subcellular location">
    <subcellularLocation>
        <location evidence="2">Cytoplasm</location>
        <location evidence="2">Cytoskeleton</location>
    </subcellularLocation>
    <subcellularLocation>
        <location evidence="1">Membrane</location>
        <topology evidence="1">Multi-pass membrane protein</topology>
    </subcellularLocation>
</comment>
<reference evidence="16" key="2">
    <citation type="submission" date="2015-06" db="UniProtKB">
        <authorList>
            <consortium name="EnsemblProtists"/>
        </authorList>
    </citation>
    <scope>IDENTIFICATION</scope>
    <source>
        <strain evidence="16">Pr102</strain>
    </source>
</reference>
<evidence type="ECO:0000256" key="2">
    <source>
        <dbReference type="ARBA" id="ARBA00004245"/>
    </source>
</evidence>
<dbReference type="VEuPathDB" id="FungiDB:KRP23_8859"/>
<dbReference type="GO" id="GO:0007018">
    <property type="term" value="P:microtubule-based movement"/>
    <property type="evidence" value="ECO:0007669"/>
    <property type="project" value="InterPro"/>
</dbReference>
<evidence type="ECO:0000256" key="13">
    <source>
        <dbReference type="SAM" id="Phobius"/>
    </source>
</evidence>
<dbReference type="PANTHER" id="PTHR47970">
    <property type="entry name" value="KINESIN-LIKE PROTEIN KIF11"/>
    <property type="match status" value="1"/>
</dbReference>
<proteinExistence type="inferred from homology"/>
<dbReference type="Gene3D" id="3.40.850.10">
    <property type="entry name" value="Kinesin motor domain"/>
    <property type="match status" value="1"/>
</dbReference>
<dbReference type="FunFam" id="3.40.850.10:FF:000019">
    <property type="entry name" value="Kinesin-like protein KIN-5D"/>
    <property type="match status" value="1"/>
</dbReference>
<feature type="transmembrane region" description="Helical" evidence="13">
    <location>
        <begin position="1441"/>
        <end position="1462"/>
    </location>
</feature>
<feature type="transmembrane region" description="Helical" evidence="13">
    <location>
        <begin position="1499"/>
        <end position="1520"/>
    </location>
</feature>
<feature type="transmembrane region" description="Helical" evidence="13">
    <location>
        <begin position="1400"/>
        <end position="1421"/>
    </location>
</feature>
<dbReference type="STRING" id="164328.H3GBC8"/>
<evidence type="ECO:0000313" key="17">
    <source>
        <dbReference type="Proteomes" id="UP000005238"/>
    </source>
</evidence>
<dbReference type="GO" id="GO:0015291">
    <property type="term" value="F:secondary active transmembrane transporter activity"/>
    <property type="evidence" value="ECO:0007669"/>
    <property type="project" value="UniProtKB-ARBA"/>
</dbReference>
<evidence type="ECO:0008006" key="18">
    <source>
        <dbReference type="Google" id="ProtNLM"/>
    </source>
</evidence>
<feature type="transmembrane region" description="Helical" evidence="13">
    <location>
        <begin position="1532"/>
        <end position="1557"/>
    </location>
</feature>
<sequence>MSSSSVSSVHDAPPPPPTPTNVQVAVRCRPLNSREKASGRGAVVQCKPHSNEVAVVKRKTYTFDRVFGQYSTQKDVFSSVVRPAVDEALAGYNCTVFAYGQTGTGKTYTMQGDLSPDSETAGIIPRSVRCIFDALEASGEEFSVRVSFLQLYNEELKDLLDPETDKKLRLMEDVKRGGVYCVNLLEVTATTAKHVYELVNTGVKNRVTSETLMNENSSRSHSIFTIRIHSKEHNAAGEDLLRVGQLNLVDLAGSECVGRSGARNARAREAGTINQSLLTLGRVITALVDNLPHVPYRDSKLTRLLQESLGGRAKTTIIATLAPCADSLDETLSTLEYAFRAKNIKNKPELNQKMTKAGLLNDFGSEIETLRAALRAARLKDGVYLPLEQFTDMQERLAGQGGQLTELEDTLKARDTACKELEEAAEKYASEVAVLTLAKQEVTSKLTVTEDELSSTKEMLEKTTQELRNAQAVLKSFQDNEQVLLANGATAAKLYNASEERASQLLTKIDEANTALATSYRSESQSQINAFLERLAKHKESQEGMFQDASNALHELQNGQSADLDGLVTSLNALQSLVEARRVQTSDSLAEDNIVKRGQRNEMAASMNEQQKDMQKQLEKFVEMSKTHTTAIVKDLATSKSRNMSFLETVQSTLEGSREELNSFLTEQSDKLLELQVAIDMSVEKQTKELDESKTALTAALKDSHDQHQEELDGMKVHLAQYIEKCIQSQTQKLSEQTLLIEENAKKQQKQLSHVQTVTEIEVKGFVQSMGSQSSKHESETAALRERLSEMRGQLGETNERQTELAQSHERLQAMWSDDTAALCKKHTEGMSNLMGKHTKIDTETSTRREGQMTKFMCDHEDLRQLLDGGCNTLEKGLQNQIFNTKGKIDSASAFVKEIIGEVTEASSQQLHDMESYMKKRKVNARTGATPMKKDDRPFPSFEATEVDAEQLYSLENSSRHANSSNTESIPGRKRRRLSDASTSAIDDATHGVEDTTAQAQSDAPVSIIETTRTATAGTSSGSSQESMNLRSEAAGAGSSATANAPETQTEAKTTIPVNGTPSKIKTKAPVTTGNRTPSKIKKMASSALHRKKPAVAHSHRSMKVPSAGARKITKTSTLTAPKRYRAKSPLGETTSFPHLTSAAMKDAAWKKADVVATADASVKLPQGRRRYLTAFLCLCVSTICYADRTNMGIALPAFVTNKKEQGEVLSAFFYGYMCTQIPGGYFAARFGAKGVLLTGVIVWTIFDMSTVVVAKCLTCLFFTRAGMGLGEGILFPCMHQIAGAWYPVQERSRLVSLVASGSDLGTISALLISPAIMAASGWERIFVVFGVLSFIWVVVYSIMGVSRPELDPKITSEERIFIVRNRTVDPETHRRQTSSAEMDTHAMNWRVLLTSRPAWAIYVAHMCYNYSWYILLGWIPQYFNQVLNLDLTKKGGFAAALPYMCGYTGTLLFGRLGDLLVTRGYRELHVRQAMNAFSFLGCAFFLFSLRLAKTAPMAVALLSLTLFTSRAAMAGYWVNMIDVAPNHAAHVMGVSNTFGTIPGIIGNVVTGAILQATGSWDLVFAIAALVLVFGAVFFHCYSSDKSIYARPTGSSSSNGDGYSSASTISSSFPGSPNYSLTLSSSIPELRDEEESLLENPM</sequence>
<dbReference type="Pfam" id="PF00225">
    <property type="entry name" value="Kinesin"/>
    <property type="match status" value="1"/>
</dbReference>
<evidence type="ECO:0000259" key="14">
    <source>
        <dbReference type="PROSITE" id="PS50067"/>
    </source>
</evidence>
<comment type="similarity">
    <text evidence="9">Belongs to the TRAFAC class myosin-kinesin ATPase superfamily. Kinesin family. KIN-5/BimC subfamily.</text>
</comment>
<dbReference type="GO" id="GO:0008017">
    <property type="term" value="F:microtubule binding"/>
    <property type="evidence" value="ECO:0007669"/>
    <property type="project" value="InterPro"/>
</dbReference>
<dbReference type="PROSITE" id="PS50850">
    <property type="entry name" value="MFS"/>
    <property type="match status" value="1"/>
</dbReference>
<keyword evidence="4" id="KW-0493">Microtubule</keyword>
<dbReference type="eggNOG" id="KOG2532">
    <property type="taxonomic scope" value="Eukaryota"/>
</dbReference>
<dbReference type="FunFam" id="1.20.1250.20:FF:000532">
    <property type="entry name" value="SLC (SoLute Carrier) homolog"/>
    <property type="match status" value="1"/>
</dbReference>
<feature type="compositionally biased region" description="Low complexity" evidence="12">
    <location>
        <begin position="1"/>
        <end position="11"/>
    </location>
</feature>
<dbReference type="InParanoid" id="H3GBC8"/>
<feature type="region of interest" description="Disordered" evidence="12">
    <location>
        <begin position="1"/>
        <end position="22"/>
    </location>
</feature>
<dbReference type="PROSITE" id="PS50067">
    <property type="entry name" value="KINESIN_MOTOR_2"/>
    <property type="match status" value="1"/>
</dbReference>
<feature type="transmembrane region" description="Helical" evidence="13">
    <location>
        <begin position="1241"/>
        <end position="1263"/>
    </location>
</feature>
<dbReference type="GO" id="GO:0005524">
    <property type="term" value="F:ATP binding"/>
    <property type="evidence" value="ECO:0007669"/>
    <property type="project" value="UniProtKB-UniRule"/>
</dbReference>
<dbReference type="SUPFAM" id="SSF103473">
    <property type="entry name" value="MFS general substrate transporter"/>
    <property type="match status" value="1"/>
</dbReference>
<feature type="transmembrane region" description="Helical" evidence="13">
    <location>
        <begin position="1326"/>
        <end position="1344"/>
    </location>
</feature>
<keyword evidence="11" id="KW-0175">Coiled coil</keyword>
<keyword evidence="7 10" id="KW-0505">Motor protein</keyword>
<dbReference type="GO" id="GO:0007051">
    <property type="term" value="P:spindle organization"/>
    <property type="evidence" value="ECO:0007669"/>
    <property type="project" value="UniProtKB-ARBA"/>
</dbReference>
<dbReference type="InterPro" id="IPR044777">
    <property type="entry name" value="SLC17A9-like"/>
</dbReference>
<dbReference type="InterPro" id="IPR019821">
    <property type="entry name" value="Kinesin_motor_CS"/>
</dbReference>
<evidence type="ECO:0000256" key="6">
    <source>
        <dbReference type="ARBA" id="ARBA00022840"/>
    </source>
</evidence>
<keyword evidence="13" id="KW-0472">Membrane</keyword>
<evidence type="ECO:0000256" key="8">
    <source>
        <dbReference type="ARBA" id="ARBA00023212"/>
    </source>
</evidence>
<feature type="binding site" evidence="10">
    <location>
        <begin position="100"/>
        <end position="107"/>
    </location>
    <ligand>
        <name>ATP</name>
        <dbReference type="ChEBI" id="CHEBI:30616"/>
    </ligand>
</feature>
<keyword evidence="17" id="KW-1185">Reference proteome</keyword>
<evidence type="ECO:0000313" key="16">
    <source>
        <dbReference type="EnsemblProtists" id="Phyra72583"/>
    </source>
</evidence>
<dbReference type="VEuPathDB" id="FungiDB:KRP22_9521"/>
<dbReference type="EnsemblProtists" id="Phyra72583">
    <property type="protein sequence ID" value="Phyra72583"/>
    <property type="gene ID" value="Phyra72583"/>
</dbReference>
<organism evidence="16 17">
    <name type="scientific">Phytophthora ramorum</name>
    <name type="common">Sudden oak death agent</name>
    <dbReference type="NCBI Taxonomy" id="164328"/>
    <lineage>
        <taxon>Eukaryota</taxon>
        <taxon>Sar</taxon>
        <taxon>Stramenopiles</taxon>
        <taxon>Oomycota</taxon>
        <taxon>Peronosporomycetes</taxon>
        <taxon>Peronosporales</taxon>
        <taxon>Peronosporaceae</taxon>
        <taxon>Phytophthora</taxon>
    </lineage>
</organism>
<evidence type="ECO:0000256" key="5">
    <source>
        <dbReference type="ARBA" id="ARBA00022741"/>
    </source>
</evidence>
<feature type="transmembrane region" description="Helical" evidence="13">
    <location>
        <begin position="1563"/>
        <end position="1582"/>
    </location>
</feature>
<dbReference type="eggNOG" id="KOG0243">
    <property type="taxonomic scope" value="Eukaryota"/>
</dbReference>
<feature type="compositionally biased region" description="Low complexity" evidence="12">
    <location>
        <begin position="1034"/>
        <end position="1045"/>
    </location>
</feature>
<dbReference type="InterPro" id="IPR047241">
    <property type="entry name" value="KIF11-like_kin_motor_dom"/>
</dbReference>
<name>H3GBC8_PHYRM</name>
<keyword evidence="13" id="KW-0812">Transmembrane</keyword>
<evidence type="ECO:0000256" key="9">
    <source>
        <dbReference type="ARBA" id="ARBA00034704"/>
    </source>
</evidence>
<keyword evidence="6 10" id="KW-0067">ATP-binding</keyword>
<dbReference type="InterPro" id="IPR001752">
    <property type="entry name" value="Kinesin_motor_dom"/>
</dbReference>
<dbReference type="PROSITE" id="PS00411">
    <property type="entry name" value="KINESIN_MOTOR_1"/>
    <property type="match status" value="1"/>
</dbReference>
<dbReference type="Gene3D" id="1.20.1250.20">
    <property type="entry name" value="MFS general substrate transporter like domains"/>
    <property type="match status" value="2"/>
</dbReference>
<dbReference type="VEuPathDB" id="FungiDB:KRP22_9520"/>
<dbReference type="Proteomes" id="UP000005238">
    <property type="component" value="Unassembled WGS sequence"/>
</dbReference>
<dbReference type="GO" id="GO:0003777">
    <property type="term" value="F:microtubule motor activity"/>
    <property type="evidence" value="ECO:0007669"/>
    <property type="project" value="InterPro"/>
</dbReference>
<dbReference type="InterPro" id="IPR036259">
    <property type="entry name" value="MFS_trans_sf"/>
</dbReference>
<feature type="domain" description="Kinesin motor" evidence="14">
    <location>
        <begin position="21"/>
        <end position="344"/>
    </location>
</feature>
<dbReference type="HOGENOM" id="CLU_001485_33_1_1"/>
<dbReference type="PRINTS" id="PR00380">
    <property type="entry name" value="KINESINHEAVY"/>
</dbReference>
<dbReference type="InterPro" id="IPR027417">
    <property type="entry name" value="P-loop_NTPase"/>
</dbReference>
<dbReference type="GO" id="GO:0016020">
    <property type="term" value="C:membrane"/>
    <property type="evidence" value="ECO:0007669"/>
    <property type="project" value="UniProtKB-SubCell"/>
</dbReference>
<feature type="compositionally biased region" description="Low complexity" evidence="12">
    <location>
        <begin position="1010"/>
        <end position="1027"/>
    </location>
</feature>
<keyword evidence="5 10" id="KW-0547">Nucleotide-binding</keyword>
<feature type="transmembrane region" description="Helical" evidence="13">
    <location>
        <begin position="1474"/>
        <end position="1493"/>
    </location>
</feature>
<dbReference type="SMART" id="SM00129">
    <property type="entry name" value="KISc"/>
    <property type="match status" value="1"/>
</dbReference>
<evidence type="ECO:0000256" key="4">
    <source>
        <dbReference type="ARBA" id="ARBA00022701"/>
    </source>
</evidence>
<dbReference type="EMBL" id="DS565998">
    <property type="status" value="NOT_ANNOTATED_CDS"/>
    <property type="molecule type" value="Genomic_DNA"/>
</dbReference>
<feature type="region of interest" description="Disordered" evidence="12">
    <location>
        <begin position="954"/>
        <end position="1114"/>
    </location>
</feature>